<feature type="domain" description="HD" evidence="3">
    <location>
        <begin position="54"/>
        <end position="251"/>
    </location>
</feature>
<dbReference type="NCBIfam" id="NF003701">
    <property type="entry name" value="PRK05318.1"/>
    <property type="match status" value="1"/>
</dbReference>
<dbReference type="InterPro" id="IPR006674">
    <property type="entry name" value="HD_domain"/>
</dbReference>
<dbReference type="SMART" id="SM00471">
    <property type="entry name" value="HDc"/>
    <property type="match status" value="1"/>
</dbReference>
<keyword evidence="1 2" id="KW-0378">Hydrolase</keyword>
<evidence type="ECO:0000256" key="1">
    <source>
        <dbReference type="ARBA" id="ARBA00022801"/>
    </source>
</evidence>
<dbReference type="Pfam" id="PF13286">
    <property type="entry name" value="HD_assoc"/>
    <property type="match status" value="1"/>
</dbReference>
<dbReference type="InterPro" id="IPR006261">
    <property type="entry name" value="dGTPase"/>
</dbReference>
<sequence length="446" mass="49764">MWLERRESWSGHSEDARGAGDVDYARVIHSASFRRLQGKTQILNLGDSDFYRTRLTHSLEVAQIAGGLARQLEKSFPTHPATAHLPDQSMIHAIGCSHDLGHPPFGHGGEVALNYCMRDVGGFEGNGQSLRILSRLESFSQNAGANLTRRSLLGLLKYPVSYAQARNSALRPKLSDSPATLKLIDTEASTPPKCYLDSEQDVVEWVLSPLSPEDRAAFCAMGPVEAGKHRKALHKSFDCSIMDLADDIAYGVHDLEDAIALMLLTREDFVAHVSADEIGDFLDMLKGKYPDQFGNDVYGQMLDGLFGDRNTRKRFISRFVNYFITAVGYTEVPEFAEPLLRYRASLPSARRPVLKALKDLVFKVVIKSPNVQQLEFKGQQMVVSVFEALCSDPERLLPRDHQERYSESAGDLRVICDYVAGMTDAALLKTYERLFAPRMGSVFDRL</sequence>
<evidence type="ECO:0000313" key="5">
    <source>
        <dbReference type="Proteomes" id="UP000217935"/>
    </source>
</evidence>
<accession>A0A291GGG1</accession>
<dbReference type="SUPFAM" id="SSF109604">
    <property type="entry name" value="HD-domain/PDEase-like"/>
    <property type="match status" value="1"/>
</dbReference>
<dbReference type="NCBIfam" id="TIGR01353">
    <property type="entry name" value="dGTP_triPase"/>
    <property type="match status" value="1"/>
</dbReference>
<dbReference type="PANTHER" id="PTHR11373:SF40">
    <property type="entry name" value="DEOXYGUANOSINETRIPHOSPHATE TRIPHOSPHOHYDROLASE-LIKE PROTEIN 2"/>
    <property type="match status" value="1"/>
</dbReference>
<dbReference type="HAMAP" id="MF_01212">
    <property type="entry name" value="dGTPase_type2"/>
    <property type="match status" value="1"/>
</dbReference>
<dbReference type="RefSeq" id="WP_096806696.1">
    <property type="nucleotide sequence ID" value="NZ_CP022196.1"/>
</dbReference>
<dbReference type="InterPro" id="IPR003607">
    <property type="entry name" value="HD/PDEase_dom"/>
</dbReference>
<dbReference type="KEGG" id="ceh:CEW89_16995"/>
<dbReference type="GO" id="GO:0006203">
    <property type="term" value="P:dGTP catabolic process"/>
    <property type="evidence" value="ECO:0007669"/>
    <property type="project" value="TreeGrafter"/>
</dbReference>
<gene>
    <name evidence="4" type="ORF">CEW89_16995</name>
</gene>
<evidence type="ECO:0000313" key="4">
    <source>
        <dbReference type="EMBL" id="ATG49116.1"/>
    </source>
</evidence>
<dbReference type="Pfam" id="PF01966">
    <property type="entry name" value="HD"/>
    <property type="match status" value="1"/>
</dbReference>
<dbReference type="GO" id="GO:0008832">
    <property type="term" value="F:dGTPase activity"/>
    <property type="evidence" value="ECO:0007669"/>
    <property type="project" value="TreeGrafter"/>
</dbReference>
<dbReference type="AlphaFoldDB" id="A0A291GGG1"/>
<evidence type="ECO:0000259" key="3">
    <source>
        <dbReference type="PROSITE" id="PS51831"/>
    </source>
</evidence>
<dbReference type="STRING" id="1758178.GCA_001550095_01144"/>
<dbReference type="PROSITE" id="PS51831">
    <property type="entry name" value="HD"/>
    <property type="match status" value="1"/>
</dbReference>
<dbReference type="PANTHER" id="PTHR11373">
    <property type="entry name" value="DEOXYNUCLEOSIDE TRIPHOSPHATE TRIPHOSPHOHYDROLASE"/>
    <property type="match status" value="1"/>
</dbReference>
<reference evidence="4 5" key="1">
    <citation type="submission" date="2017-06" db="EMBL/GenBank/DDBJ databases">
        <title>Celeribacter sp. TSPH2 complete genome sequence.</title>
        <authorList>
            <person name="Woo J.-H."/>
            <person name="Kim H.-S."/>
        </authorList>
    </citation>
    <scope>NUCLEOTIDE SEQUENCE [LARGE SCALE GENOMIC DNA]</scope>
    <source>
        <strain evidence="4 5">TSPH2</strain>
    </source>
</reference>
<dbReference type="Gene3D" id="1.10.3210.10">
    <property type="entry name" value="Hypothetical protein af1432"/>
    <property type="match status" value="1"/>
</dbReference>
<dbReference type="Proteomes" id="UP000217935">
    <property type="component" value="Chromosome"/>
</dbReference>
<dbReference type="CDD" id="cd00077">
    <property type="entry name" value="HDc"/>
    <property type="match status" value="1"/>
</dbReference>
<keyword evidence="5" id="KW-1185">Reference proteome</keyword>
<organism evidence="4 5">
    <name type="scientific">Celeribacter ethanolicus</name>
    <dbReference type="NCBI Taxonomy" id="1758178"/>
    <lineage>
        <taxon>Bacteria</taxon>
        <taxon>Pseudomonadati</taxon>
        <taxon>Pseudomonadota</taxon>
        <taxon>Alphaproteobacteria</taxon>
        <taxon>Rhodobacterales</taxon>
        <taxon>Roseobacteraceae</taxon>
        <taxon>Celeribacter</taxon>
    </lineage>
</organism>
<dbReference type="InterPro" id="IPR023023">
    <property type="entry name" value="dNTPase_2"/>
</dbReference>
<evidence type="ECO:0000256" key="2">
    <source>
        <dbReference type="HAMAP-Rule" id="MF_01212"/>
    </source>
</evidence>
<dbReference type="InterPro" id="IPR050135">
    <property type="entry name" value="dGTPase-like"/>
</dbReference>
<comment type="similarity">
    <text evidence="2">Belongs to the dGTPase family. Type 2 subfamily.</text>
</comment>
<dbReference type="OrthoDB" id="9803619at2"/>
<protein>
    <recommendedName>
        <fullName evidence="2">Deoxyguanosinetriphosphate triphosphohydrolase-like protein</fullName>
    </recommendedName>
</protein>
<proteinExistence type="inferred from homology"/>
<name>A0A291GGG1_9RHOB</name>
<dbReference type="InterPro" id="IPR026875">
    <property type="entry name" value="PHydrolase_assoc_dom"/>
</dbReference>
<dbReference type="EMBL" id="CP022196">
    <property type="protein sequence ID" value="ATG49116.1"/>
    <property type="molecule type" value="Genomic_DNA"/>
</dbReference>
<dbReference type="NCBIfam" id="NF041026">
    <property type="entry name" value="antiphage_dGTPase"/>
    <property type="match status" value="1"/>
</dbReference>